<dbReference type="RefSeq" id="WP_206659091.1">
    <property type="nucleotide sequence ID" value="NZ_CP071182.1"/>
</dbReference>
<reference evidence="4 5" key="1">
    <citation type="submission" date="2021-02" db="EMBL/GenBank/DDBJ databases">
        <title>Alicyclobacillus curvatus sp. nov. and Alicyclobacillus mengziensis sp. nov., two acidophilic bacteria isolated from acid mine drainage.</title>
        <authorList>
            <person name="Huang Y."/>
        </authorList>
    </citation>
    <scope>NUCLEOTIDE SEQUENCE [LARGE SCALE GENOMIC DNA]</scope>
    <source>
        <strain evidence="4 5">S30H14</strain>
    </source>
</reference>
<sequence length="130" mass="14127">MPEQKTMLDALGIETVELTKDRVVMTMPVSDATRQPFGILHGGASVALAESAASIGAWMNVDQERQATVGLEINANHIRSKAEGIVTAVATPIHRGRTTMVWDIRITDEEGRLICMSRCTIAVIDRPTRG</sequence>
<dbReference type="CDD" id="cd03443">
    <property type="entry name" value="PaaI_thioesterase"/>
    <property type="match status" value="1"/>
</dbReference>
<organism evidence="4 5">
    <name type="scientific">Alicyclobacillus mengziensis</name>
    <dbReference type="NCBI Taxonomy" id="2931921"/>
    <lineage>
        <taxon>Bacteria</taxon>
        <taxon>Bacillati</taxon>
        <taxon>Bacillota</taxon>
        <taxon>Bacilli</taxon>
        <taxon>Bacillales</taxon>
        <taxon>Alicyclobacillaceae</taxon>
        <taxon>Alicyclobacillus</taxon>
    </lineage>
</organism>
<dbReference type="EMBL" id="CP071182">
    <property type="protein sequence ID" value="QSO49786.1"/>
    <property type="molecule type" value="Genomic_DNA"/>
</dbReference>
<evidence type="ECO:0000313" key="5">
    <source>
        <dbReference type="Proteomes" id="UP000663505"/>
    </source>
</evidence>
<feature type="domain" description="Thioesterase" evidence="3">
    <location>
        <begin position="37"/>
        <end position="115"/>
    </location>
</feature>
<keyword evidence="2" id="KW-0378">Hydrolase</keyword>
<proteinExistence type="inferred from homology"/>
<evidence type="ECO:0000259" key="3">
    <source>
        <dbReference type="Pfam" id="PF03061"/>
    </source>
</evidence>
<dbReference type="NCBIfam" id="TIGR00369">
    <property type="entry name" value="unchar_dom_1"/>
    <property type="match status" value="1"/>
</dbReference>
<dbReference type="Pfam" id="PF03061">
    <property type="entry name" value="4HBT"/>
    <property type="match status" value="1"/>
</dbReference>
<comment type="similarity">
    <text evidence="1">Belongs to the thioesterase PaaI family.</text>
</comment>
<keyword evidence="5" id="KW-1185">Reference proteome</keyword>
<dbReference type="PANTHER" id="PTHR43240">
    <property type="entry name" value="1,4-DIHYDROXY-2-NAPHTHOYL-COA THIOESTERASE 1"/>
    <property type="match status" value="1"/>
</dbReference>
<evidence type="ECO:0000256" key="1">
    <source>
        <dbReference type="ARBA" id="ARBA00008324"/>
    </source>
</evidence>
<gene>
    <name evidence="4" type="ORF">JZ786_09555</name>
</gene>
<dbReference type="InterPro" id="IPR029069">
    <property type="entry name" value="HotDog_dom_sf"/>
</dbReference>
<dbReference type="KEGG" id="afx:JZ786_09555"/>
<accession>A0A9X7Z9N2</accession>
<dbReference type="Gene3D" id="3.10.129.10">
    <property type="entry name" value="Hotdog Thioesterase"/>
    <property type="match status" value="1"/>
</dbReference>
<name>A0A9X7Z9N2_9BACL</name>
<evidence type="ECO:0000313" key="4">
    <source>
        <dbReference type="EMBL" id="QSO49786.1"/>
    </source>
</evidence>
<evidence type="ECO:0000256" key="2">
    <source>
        <dbReference type="ARBA" id="ARBA00022801"/>
    </source>
</evidence>
<dbReference type="InterPro" id="IPR003736">
    <property type="entry name" value="PAAI_dom"/>
</dbReference>
<dbReference type="InterPro" id="IPR006683">
    <property type="entry name" value="Thioestr_dom"/>
</dbReference>
<protein>
    <submittedName>
        <fullName evidence="4">Hotdog fold thioesterase</fullName>
    </submittedName>
</protein>
<dbReference type="PANTHER" id="PTHR43240:SF5">
    <property type="entry name" value="1,4-DIHYDROXY-2-NAPHTHOYL-COA THIOESTERASE 1"/>
    <property type="match status" value="1"/>
</dbReference>
<dbReference type="SUPFAM" id="SSF54637">
    <property type="entry name" value="Thioesterase/thiol ester dehydrase-isomerase"/>
    <property type="match status" value="1"/>
</dbReference>
<dbReference type="GO" id="GO:0005829">
    <property type="term" value="C:cytosol"/>
    <property type="evidence" value="ECO:0007669"/>
    <property type="project" value="TreeGrafter"/>
</dbReference>
<dbReference type="AlphaFoldDB" id="A0A9X7Z9N2"/>
<dbReference type="Proteomes" id="UP000663505">
    <property type="component" value="Chromosome"/>
</dbReference>
<dbReference type="GO" id="GO:0061522">
    <property type="term" value="F:1,4-dihydroxy-2-naphthoyl-CoA thioesterase activity"/>
    <property type="evidence" value="ECO:0007669"/>
    <property type="project" value="TreeGrafter"/>
</dbReference>